<organism evidence="1 2">
    <name type="scientific">Allostreptomyces psammosilenae</name>
    <dbReference type="NCBI Taxonomy" id="1892865"/>
    <lineage>
        <taxon>Bacteria</taxon>
        <taxon>Bacillati</taxon>
        <taxon>Actinomycetota</taxon>
        <taxon>Actinomycetes</taxon>
        <taxon>Kitasatosporales</taxon>
        <taxon>Streptomycetaceae</taxon>
        <taxon>Allostreptomyces</taxon>
    </lineage>
</organism>
<name>A0A853ADH6_9ACTN</name>
<dbReference type="PANTHER" id="PTHR34599:SF1">
    <property type="entry name" value="PHOSPHATIDIC ACID PHOSPHATASE TYPE 2_HALOPEROXIDASE DOMAIN-CONTAINING PROTEIN"/>
    <property type="match status" value="1"/>
</dbReference>
<dbReference type="EMBL" id="JACBZD010000002">
    <property type="protein sequence ID" value="NYI08382.1"/>
    <property type="molecule type" value="Genomic_DNA"/>
</dbReference>
<proteinExistence type="predicted"/>
<reference evidence="1 2" key="1">
    <citation type="submission" date="2020-07" db="EMBL/GenBank/DDBJ databases">
        <title>Sequencing the genomes of 1000 actinobacteria strains.</title>
        <authorList>
            <person name="Klenk H.-P."/>
        </authorList>
    </citation>
    <scope>NUCLEOTIDE SEQUENCE [LARGE SCALE GENOMIC DNA]</scope>
    <source>
        <strain evidence="1 2">DSM 42178</strain>
    </source>
</reference>
<dbReference type="PANTHER" id="PTHR34599">
    <property type="entry name" value="PEROXIDASE-RELATED"/>
    <property type="match status" value="1"/>
</dbReference>
<dbReference type="Proteomes" id="UP000567795">
    <property type="component" value="Unassembled WGS sequence"/>
</dbReference>
<dbReference type="InterPro" id="IPR016119">
    <property type="entry name" value="Br/Cl_peroxidase_C"/>
</dbReference>
<evidence type="ECO:0008006" key="3">
    <source>
        <dbReference type="Google" id="ProtNLM"/>
    </source>
</evidence>
<dbReference type="CDD" id="cd03398">
    <property type="entry name" value="PAP2_haloperoxidase"/>
    <property type="match status" value="1"/>
</dbReference>
<dbReference type="RefSeq" id="WP_179817204.1">
    <property type="nucleotide sequence ID" value="NZ_JACBZD010000002.1"/>
</dbReference>
<accession>A0A853ADH6</accession>
<dbReference type="InterPro" id="IPR052559">
    <property type="entry name" value="V-haloperoxidase"/>
</dbReference>
<protein>
    <recommendedName>
        <fullName evidence="3">Vanadium-dependent haloperoxidase</fullName>
    </recommendedName>
</protein>
<sequence>MGDNGFTGDRRTRARAVRVAAARSEYGRAVPRHLANGEEVDYPYLANFSKGLPHDGNGEVDPAAYQALLRALATGEERHFEAVPLGTPGGRHLLNPRAGAAFELLGPDPQAFPIPPAPRVDGAEHSAEAVELYWMALCRDVPFRDFAADRRVAAAAEELDGLPGYRGPRLCGRVTPATLFRGDAPGELVGPYVSQYLLRDIPNGTLRVPQRQDVPPPGLDHLTDYPTWLACQNGQPLPQVPRDQHNRYHLRTPRDLAHYVGYDHVYQAALGAAQILQTTAPVDPGNPYRTAVTEQAFGTYGPPHALALVAEVAIRAMRAVWYLKWYVHRRARPEEFGGLVHRHLAGTRRYDMIHPAVLGSRAVAETYERFGSRLLPQAHSGGSPLHPAYGAGHAATVGACVTLLKAWYDCSAPIEDPVEPDADGLRLIPYTGDDADRMTVGGELDKLAGNISIARNIAGVHWRTDYTAGVRLGERIAVALLRQVTAITAERGSLTLRRFDGGSEVI</sequence>
<dbReference type="GO" id="GO:0004601">
    <property type="term" value="F:peroxidase activity"/>
    <property type="evidence" value="ECO:0007669"/>
    <property type="project" value="InterPro"/>
</dbReference>
<evidence type="ECO:0000313" key="2">
    <source>
        <dbReference type="Proteomes" id="UP000567795"/>
    </source>
</evidence>
<gene>
    <name evidence="1" type="ORF">FHU37_005411</name>
</gene>
<comment type="caution">
    <text evidence="1">The sequence shown here is derived from an EMBL/GenBank/DDBJ whole genome shotgun (WGS) entry which is preliminary data.</text>
</comment>
<dbReference type="SUPFAM" id="SSF48317">
    <property type="entry name" value="Acid phosphatase/Vanadium-dependent haloperoxidase"/>
    <property type="match status" value="1"/>
</dbReference>
<dbReference type="AlphaFoldDB" id="A0A853ADH6"/>
<dbReference type="Gene3D" id="1.10.606.10">
    <property type="entry name" value="Vanadium-containing Chloroperoxidase, domain 2"/>
    <property type="match status" value="1"/>
</dbReference>
<evidence type="ECO:0000313" key="1">
    <source>
        <dbReference type="EMBL" id="NYI08382.1"/>
    </source>
</evidence>
<keyword evidence="2" id="KW-1185">Reference proteome</keyword>
<dbReference type="InterPro" id="IPR036938">
    <property type="entry name" value="PAP2/HPO_sf"/>
</dbReference>